<dbReference type="InterPro" id="IPR005835">
    <property type="entry name" value="NTP_transferase_dom"/>
</dbReference>
<dbReference type="Gene3D" id="3.90.550.10">
    <property type="entry name" value="Spore Coat Polysaccharide Biosynthesis Protein SpsA, Chain A"/>
    <property type="match status" value="1"/>
</dbReference>
<evidence type="ECO:0000313" key="3">
    <source>
        <dbReference type="Proteomes" id="UP000176951"/>
    </source>
</evidence>
<dbReference type="AlphaFoldDB" id="A0A1G2PW48"/>
<organism evidence="2 3">
    <name type="scientific">Candidatus Terrybacteria bacterium RIFCSPLOWO2_01_FULL_40_23</name>
    <dbReference type="NCBI Taxonomy" id="1802366"/>
    <lineage>
        <taxon>Bacteria</taxon>
        <taxon>Candidatus Terryibacteriota</taxon>
    </lineage>
</organism>
<dbReference type="EMBL" id="MHSW01000007">
    <property type="protein sequence ID" value="OHA52547.1"/>
    <property type="molecule type" value="Genomic_DNA"/>
</dbReference>
<dbReference type="SUPFAM" id="SSF53448">
    <property type="entry name" value="Nucleotide-diphospho-sugar transferases"/>
    <property type="match status" value="1"/>
</dbReference>
<accession>A0A1G2PW48</accession>
<comment type="caution">
    <text evidence="2">The sequence shown here is derived from an EMBL/GenBank/DDBJ whole genome shotgun (WGS) entry which is preliminary data.</text>
</comment>
<proteinExistence type="predicted"/>
<evidence type="ECO:0000259" key="1">
    <source>
        <dbReference type="Pfam" id="PF00483"/>
    </source>
</evidence>
<dbReference type="PANTHER" id="PTHR22572">
    <property type="entry name" value="SUGAR-1-PHOSPHATE GUANYL TRANSFERASE"/>
    <property type="match status" value="1"/>
</dbReference>
<dbReference type="InterPro" id="IPR029044">
    <property type="entry name" value="Nucleotide-diphossugar_trans"/>
</dbReference>
<evidence type="ECO:0000313" key="2">
    <source>
        <dbReference type="EMBL" id="OHA52547.1"/>
    </source>
</evidence>
<dbReference type="CDD" id="cd04181">
    <property type="entry name" value="NTP_transferase"/>
    <property type="match status" value="1"/>
</dbReference>
<feature type="domain" description="Nucleotidyl transferase" evidence="1">
    <location>
        <begin position="14"/>
        <end position="240"/>
    </location>
</feature>
<gene>
    <name evidence="2" type="ORF">A3A97_02310</name>
</gene>
<sequence length="245" mass="27596">MQPLAELAGNHGMKAIILAGGKGTRLYPVTLETPKPLLTVNKKPILNYLVELFFKHGVEDIGITINVDNTDDFDWWYKRWWEGAPIRFFEETAPLGTFGTLALVAHWTKGDDFFVSNGDELKDVNLSALQTYHKSHEAPATVALVSVPNPKDYGVAKIDGHLITEFLEKPENPPSSFISAGLYCLSPEIFEYYTGANNGFAMLEKDLFPHLAKDGKLHGFTFEGKWQDCGTFERWQKAIEEWKDV</sequence>
<protein>
    <recommendedName>
        <fullName evidence="1">Nucleotidyl transferase domain-containing protein</fullName>
    </recommendedName>
</protein>
<name>A0A1G2PW48_9BACT</name>
<dbReference type="InterPro" id="IPR050486">
    <property type="entry name" value="Mannose-1P_guanyltransferase"/>
</dbReference>
<dbReference type="Pfam" id="PF00483">
    <property type="entry name" value="NTP_transferase"/>
    <property type="match status" value="1"/>
</dbReference>
<reference evidence="2 3" key="1">
    <citation type="journal article" date="2016" name="Nat. Commun.">
        <title>Thousands of microbial genomes shed light on interconnected biogeochemical processes in an aquifer system.</title>
        <authorList>
            <person name="Anantharaman K."/>
            <person name="Brown C.T."/>
            <person name="Hug L.A."/>
            <person name="Sharon I."/>
            <person name="Castelle C.J."/>
            <person name="Probst A.J."/>
            <person name="Thomas B.C."/>
            <person name="Singh A."/>
            <person name="Wilkins M.J."/>
            <person name="Karaoz U."/>
            <person name="Brodie E.L."/>
            <person name="Williams K.H."/>
            <person name="Hubbard S.S."/>
            <person name="Banfield J.F."/>
        </authorList>
    </citation>
    <scope>NUCLEOTIDE SEQUENCE [LARGE SCALE GENOMIC DNA]</scope>
</reference>
<dbReference type="Proteomes" id="UP000176951">
    <property type="component" value="Unassembled WGS sequence"/>
</dbReference>